<feature type="compositionally biased region" description="Basic and acidic residues" evidence="1">
    <location>
        <begin position="50"/>
        <end position="72"/>
    </location>
</feature>
<dbReference type="InParanoid" id="A0A2K1R7X5"/>
<dbReference type="InterPro" id="IPR050861">
    <property type="entry name" value="Dihydroxyacetone_Kinase"/>
</dbReference>
<feature type="region of interest" description="Disordered" evidence="1">
    <location>
        <begin position="1"/>
        <end position="72"/>
    </location>
</feature>
<organism evidence="3">
    <name type="scientific">Populus trichocarpa</name>
    <name type="common">Western balsam poplar</name>
    <name type="synonym">Populus balsamifera subsp. trichocarpa</name>
    <dbReference type="NCBI Taxonomy" id="3694"/>
    <lineage>
        <taxon>Eukaryota</taxon>
        <taxon>Viridiplantae</taxon>
        <taxon>Streptophyta</taxon>
        <taxon>Embryophyta</taxon>
        <taxon>Tracheophyta</taxon>
        <taxon>Spermatophyta</taxon>
        <taxon>Magnoliopsida</taxon>
        <taxon>eudicotyledons</taxon>
        <taxon>Gunneridae</taxon>
        <taxon>Pentapetalae</taxon>
        <taxon>rosids</taxon>
        <taxon>fabids</taxon>
        <taxon>Malpighiales</taxon>
        <taxon>Salicaceae</taxon>
        <taxon>Saliceae</taxon>
        <taxon>Populus</taxon>
    </lineage>
</organism>
<dbReference type="PANTHER" id="PTHR28629:SF4">
    <property type="entry name" value="TRIOKINASE_FMN CYCLASE"/>
    <property type="match status" value="1"/>
</dbReference>
<dbReference type="Gene3D" id="3.40.50.10440">
    <property type="entry name" value="Dihydroxyacetone kinase, domain 1"/>
    <property type="match status" value="1"/>
</dbReference>
<dbReference type="SUPFAM" id="SSF82549">
    <property type="entry name" value="DAK1/DegV-like"/>
    <property type="match status" value="1"/>
</dbReference>
<dbReference type="STRING" id="3694.A0A2K1R7X5"/>
<dbReference type="AlphaFoldDB" id="A0A2K1R7X5"/>
<evidence type="ECO:0000259" key="2">
    <source>
        <dbReference type="PROSITE" id="PS51481"/>
    </source>
</evidence>
<dbReference type="PANTHER" id="PTHR28629">
    <property type="entry name" value="TRIOKINASE/FMN CYCLASE"/>
    <property type="match status" value="1"/>
</dbReference>
<proteinExistence type="predicted"/>
<dbReference type="Pfam" id="PF02733">
    <property type="entry name" value="Dak1"/>
    <property type="match status" value="1"/>
</dbReference>
<evidence type="ECO:0000256" key="1">
    <source>
        <dbReference type="SAM" id="MobiDB-lite"/>
    </source>
</evidence>
<gene>
    <name evidence="3" type="ORF">POPTR_T068400</name>
</gene>
<reference evidence="3" key="2">
    <citation type="submission" date="2017-07" db="EMBL/GenBank/DDBJ databases">
        <title>WGS assembly of Populus trichocarpa.</title>
        <authorList>
            <person name="Tuskan G."/>
            <person name="Difazio S."/>
            <person name="Jansson S."/>
            <person name="Bohlmann J."/>
            <person name="Grigoriev I."/>
            <person name="Hellsten U."/>
            <person name="Putnam N."/>
            <person name="Ralph S."/>
            <person name="Rombauts S."/>
            <person name="Salamov A."/>
            <person name="Schein J."/>
            <person name="Sterck L."/>
            <person name="Aerts A."/>
            <person name="Bhalerao R."/>
            <person name="Bhalerao R."/>
            <person name="Blaudez D."/>
            <person name="Boerjan W."/>
            <person name="Brun A."/>
            <person name="Brunner A."/>
            <person name="Busov V."/>
            <person name="Campbell M."/>
            <person name="Carlson J."/>
            <person name="Chalot M."/>
            <person name="Chapman J."/>
            <person name="Chen G."/>
            <person name="Cooper D."/>
            <person name="Coutinho P."/>
            <person name="Couturier J."/>
            <person name="Covert S."/>
            <person name="Cronk Q."/>
            <person name="Cunningham R."/>
            <person name="Davis J."/>
            <person name="Degroeve S."/>
            <person name="Dejardin A."/>
            <person name="Depamphilis C."/>
            <person name="Detter J."/>
            <person name="Dirks B."/>
            <person name="Dubchak I."/>
            <person name="Duplessis S."/>
            <person name="Ehlting J."/>
            <person name="Ellis B."/>
            <person name="Gendler K."/>
            <person name="Goodstein D."/>
            <person name="Gribskov M."/>
            <person name="Grimwood J."/>
            <person name="Groover A."/>
            <person name="Gunter L."/>
            <person name="Hamberger B."/>
            <person name="Heinze B."/>
            <person name="Helariutta Y."/>
            <person name="Henrissat B."/>
            <person name="Holligan D."/>
            <person name="Holt R."/>
            <person name="Huang W."/>
            <person name="Islam-Faridi N."/>
            <person name="Jones S."/>
            <person name="Jones-Rhoades M."/>
            <person name="Jorgensen R."/>
            <person name="Joshi C."/>
            <person name="Kangasjarvi J."/>
            <person name="Karlsson J."/>
            <person name="Kelleher C."/>
            <person name="Kirkpatrick R."/>
            <person name="Kirst M."/>
            <person name="Kohler A."/>
            <person name="Kalluri U."/>
            <person name="Larimer F."/>
            <person name="Leebens-Mack J."/>
            <person name="Leple J."/>
            <person name="Locascio P."/>
            <person name="Lou Y."/>
            <person name="Lucas S."/>
            <person name="Martin F."/>
            <person name="Montanini B."/>
            <person name="Napoli C."/>
            <person name="Nelson D."/>
            <person name="Nelson C."/>
            <person name="Nieminen K."/>
            <person name="Nilsson O."/>
            <person name="Pereda V."/>
            <person name="Peter G."/>
            <person name="Philippe R."/>
            <person name="Pilate G."/>
            <person name="Poliakov A."/>
            <person name="Razumovskaya J."/>
            <person name="Richardson P."/>
            <person name="Rinaldi C."/>
            <person name="Ritland K."/>
            <person name="Rouze P."/>
            <person name="Ryaboy D."/>
            <person name="Schmutz J."/>
            <person name="Schrader J."/>
            <person name="Segerman B."/>
            <person name="Shin H."/>
            <person name="Siddiqui A."/>
            <person name="Sterky F."/>
            <person name="Terry A."/>
            <person name="Tsai C."/>
            <person name="Uberbacher E."/>
            <person name="Unneberg P."/>
            <person name="Vahala J."/>
            <person name="Wall K."/>
            <person name="Wessler S."/>
            <person name="Yang G."/>
            <person name="Yin T."/>
            <person name="Douglas C."/>
            <person name="Marra M."/>
            <person name="Sandberg G."/>
            <person name="Van De Peer Y."/>
            <person name="Rokhsar D."/>
        </authorList>
    </citation>
    <scope>NUCLEOTIDE SEQUENCE</scope>
    <source>
        <strain evidence="3">Nisqually-1</strain>
    </source>
</reference>
<feature type="domain" description="DhaK" evidence="2">
    <location>
        <begin position="88"/>
        <end position="209"/>
    </location>
</feature>
<evidence type="ECO:0000313" key="3">
    <source>
        <dbReference type="EMBL" id="PNS23377.1"/>
    </source>
</evidence>
<feature type="compositionally biased region" description="Basic and acidic residues" evidence="1">
    <location>
        <begin position="12"/>
        <end position="31"/>
    </location>
</feature>
<sequence length="209" mass="23437">MGERRRRLKNTGGEKERMMRNRTRDENEKHRGGSFHSTSSTSRLHHHRLHPEQKNQRESKRKETVRVKKAKGGTDEVLHKASKTYHDIRAVTGPMGCLLIVKNYIGDRLNFGLAAEQAKSEGYKVETVIVGDDCALPPPRGIAGRRGLTGTILVHKIARVAAVAGLSLDEVAVKAKRTSEMLIIIPLLMLTIFQDCELHKPICCFLLNN</sequence>
<name>A0A2K1R7X5_POPTR</name>
<dbReference type="EMBL" id="KZ623379">
    <property type="protein sequence ID" value="PNS23377.1"/>
    <property type="molecule type" value="Genomic_DNA"/>
</dbReference>
<protein>
    <recommendedName>
        <fullName evidence="2">DhaK domain-containing protein</fullName>
    </recommendedName>
</protein>
<dbReference type="GO" id="GO:0006071">
    <property type="term" value="P:glycerol metabolic process"/>
    <property type="evidence" value="ECO:0007669"/>
    <property type="project" value="InterPro"/>
</dbReference>
<dbReference type="PROSITE" id="PS51481">
    <property type="entry name" value="DHAK"/>
    <property type="match status" value="1"/>
</dbReference>
<dbReference type="GO" id="GO:0004371">
    <property type="term" value="F:glycerone kinase activity"/>
    <property type="evidence" value="ECO:0007669"/>
    <property type="project" value="InterPro"/>
</dbReference>
<dbReference type="InterPro" id="IPR004006">
    <property type="entry name" value="DhaK_dom"/>
</dbReference>
<reference evidence="3" key="1">
    <citation type="journal article" date="2006" name="Science">
        <title>The genome of black cottonwood, Populus trichocarpa (Torr. &amp; Gray).</title>
        <authorList>
            <person name="Tuskan G.A."/>
            <person name="Difazio S."/>
            <person name="Jansson S."/>
            <person name="Bohlmann J."/>
            <person name="Grigoriev I."/>
            <person name="Hellsten U."/>
            <person name="Putnam N."/>
            <person name="Ralph S."/>
            <person name="Rombauts S."/>
            <person name="Salamov A."/>
            <person name="Schein J."/>
            <person name="Sterck L."/>
            <person name="Aerts A."/>
            <person name="Bhalerao R.R."/>
            <person name="Bhalerao R.P."/>
            <person name="Blaudez D."/>
            <person name="Boerjan W."/>
            <person name="Brun A."/>
            <person name="Brunner A."/>
            <person name="Busov V."/>
            <person name="Campbell M."/>
            <person name="Carlson J."/>
            <person name="Chalot M."/>
            <person name="Chapman J."/>
            <person name="Chen G.L."/>
            <person name="Cooper D."/>
            <person name="Coutinho P.M."/>
            <person name="Couturier J."/>
            <person name="Covert S."/>
            <person name="Cronk Q."/>
            <person name="Cunningham R."/>
            <person name="Davis J."/>
            <person name="Degroeve S."/>
            <person name="Dejardin A."/>
            <person name="Depamphilis C."/>
            <person name="Detter J."/>
            <person name="Dirks B."/>
            <person name="Dubchak I."/>
            <person name="Duplessis S."/>
            <person name="Ehlting J."/>
            <person name="Ellis B."/>
            <person name="Gendler K."/>
            <person name="Goodstein D."/>
            <person name="Gribskov M."/>
            <person name="Grimwood J."/>
            <person name="Groover A."/>
            <person name="Gunter L."/>
            <person name="Hamberger B."/>
            <person name="Heinze B."/>
            <person name="Helariutta Y."/>
            <person name="Henrissat B."/>
            <person name="Holligan D."/>
            <person name="Holt R."/>
            <person name="Huang W."/>
            <person name="Islam-Faridi N."/>
            <person name="Jones S."/>
            <person name="Jones-Rhoades M."/>
            <person name="Jorgensen R."/>
            <person name="Joshi C."/>
            <person name="Kangasjarvi J."/>
            <person name="Karlsson J."/>
            <person name="Kelleher C."/>
            <person name="Kirkpatrick R."/>
            <person name="Kirst M."/>
            <person name="Kohler A."/>
            <person name="Kalluri U."/>
            <person name="Larimer F."/>
            <person name="Leebens-Mack J."/>
            <person name="Leple J.C."/>
            <person name="Locascio P."/>
            <person name="Lou Y."/>
            <person name="Lucas S."/>
            <person name="Martin F."/>
            <person name="Montanini B."/>
            <person name="Napoli C."/>
            <person name="Nelson D.R."/>
            <person name="Nelson C."/>
            <person name="Nieminen K."/>
            <person name="Nilsson O."/>
            <person name="Pereda V."/>
            <person name="Peter G."/>
            <person name="Philippe R."/>
            <person name="Pilate G."/>
            <person name="Poliakov A."/>
            <person name="Razumovskaya J."/>
            <person name="Richardson P."/>
            <person name="Rinaldi C."/>
            <person name="Ritland K."/>
            <person name="Rouze P."/>
            <person name="Ryaboy D."/>
            <person name="Schmutz J."/>
            <person name="Schrader J."/>
            <person name="Segerman B."/>
            <person name="Shin H."/>
            <person name="Siddiqui A."/>
            <person name="Sterky F."/>
            <person name="Terry A."/>
            <person name="Tsai C.J."/>
            <person name="Uberbacher E."/>
            <person name="Unneberg P."/>
            <person name="Vahala J."/>
            <person name="Wall K."/>
            <person name="Wessler S."/>
            <person name="Yang G."/>
            <person name="Yin T."/>
            <person name="Douglas C."/>
            <person name="Marra M."/>
            <person name="Sandberg G."/>
            <person name="Van de Peer Y."/>
            <person name="Rokhsar D."/>
        </authorList>
    </citation>
    <scope>NUCLEOTIDE SEQUENCE [LARGE SCALE GENOMIC DNA]</scope>
    <source>
        <strain evidence="3">Nisqually-1</strain>
    </source>
</reference>
<accession>A0A2K1R7X5</accession>